<evidence type="ECO:0000259" key="14">
    <source>
        <dbReference type="PROSITE" id="PS50093"/>
    </source>
</evidence>
<evidence type="ECO:0000313" key="15">
    <source>
        <dbReference type="Ensembl" id="ENSPTIP00000020032.1"/>
    </source>
</evidence>
<dbReference type="FunFam" id="2.10.70.80:FF:000001">
    <property type="entry name" value="Sortilin-related VPS10 domain-containing receptor 1"/>
    <property type="match status" value="1"/>
</dbReference>
<keyword evidence="8" id="KW-0472">Membrane</keyword>
<dbReference type="InterPro" id="IPR031777">
    <property type="entry name" value="Sortilin_C"/>
</dbReference>
<dbReference type="AlphaFoldDB" id="A0A8C9KK47"/>
<dbReference type="Gene3D" id="3.30.60.270">
    <property type="match status" value="1"/>
</dbReference>
<evidence type="ECO:0000256" key="4">
    <source>
        <dbReference type="ARBA" id="ARBA00022729"/>
    </source>
</evidence>
<evidence type="ECO:0000313" key="16">
    <source>
        <dbReference type="Proteomes" id="UP000675900"/>
    </source>
</evidence>
<dbReference type="PROSITE" id="PS50093">
    <property type="entry name" value="PKD"/>
    <property type="match status" value="1"/>
</dbReference>
<dbReference type="SMART" id="SM00602">
    <property type="entry name" value="VPS10"/>
    <property type="match status" value="1"/>
</dbReference>
<dbReference type="GO" id="GO:0098839">
    <property type="term" value="C:postsynaptic density membrane"/>
    <property type="evidence" value="ECO:0007669"/>
    <property type="project" value="TreeGrafter"/>
</dbReference>
<comment type="subunit">
    <text evidence="13">Homodimer. Interacts with NGF. Interacts with DLG4/PSD95 and PICK1.</text>
</comment>
<keyword evidence="4" id="KW-0732">Signal</keyword>
<accession>A0A8C9KK47</accession>
<dbReference type="InterPro" id="IPR006581">
    <property type="entry name" value="VPS10"/>
</dbReference>
<evidence type="ECO:0000256" key="8">
    <source>
        <dbReference type="ARBA" id="ARBA00023136"/>
    </source>
</evidence>
<dbReference type="InterPro" id="IPR015943">
    <property type="entry name" value="WD40/YVTN_repeat-like_dom_sf"/>
</dbReference>
<evidence type="ECO:0000256" key="7">
    <source>
        <dbReference type="ARBA" id="ARBA00023018"/>
    </source>
</evidence>
<evidence type="ECO:0000256" key="3">
    <source>
        <dbReference type="ARBA" id="ARBA00022692"/>
    </source>
</evidence>
<gene>
    <name evidence="15" type="primary">SORCS3</name>
</gene>
<evidence type="ECO:0000256" key="2">
    <source>
        <dbReference type="ARBA" id="ARBA00022475"/>
    </source>
</evidence>
<evidence type="ECO:0000256" key="13">
    <source>
        <dbReference type="ARBA" id="ARBA00093511"/>
    </source>
</evidence>
<keyword evidence="6" id="KW-1133">Transmembrane helix</keyword>
<dbReference type="Gene3D" id="2.130.10.10">
    <property type="entry name" value="YVTN repeat-like/Quinoprotein amine dehydrogenase"/>
    <property type="match status" value="1"/>
</dbReference>
<sequence length="992" mass="111852">DGWNGPRRLPREACFFFLPFCSSSLPSSPSPSQVILILTKLYDFNLGSVTESSLWRSTDYGTTYEKLNDKVGLKTVLSYLYVNPTNKRKIMLLSDPEMESSLLISSDEGATYQKYRLTFYIQSLLFHPKQEDWVLAYSLDQKLYSSMDFGRRWQLVHERITPNRFYWSVAGLDKEADLVHMEVGPADGYAHYLTCRIQECAETTRSGPFVRSIDISSLVVQDEYIFIQVTTGGRASYYVSYRREAFAQIKLPKYSLPKDMHIISTDENQVFAAVQEWNQNDTYNLYISDTRGIYFTLAMENIKSSRGLMGNIIIELYEVAGIKGIFLANKKVDEQVKTYITYNKGRDWRLLQAPDVDLRGSPVHCLLVSHSVSHEVHGQAGHLGCCIRGFLPAWGNIGPELSYTDIGVFISSDGGNTWRQIFDEEYNVWFLDWGGALVAMKHTPLPVRHLWVSFDEGHSWDKYGFTSVPLFVDGALVEAGVETQIMTVFGHFSLRSEWQLVKVDYKSIFSRRCTKEDYQTWHLLNQGEPCVMGERKIFKKRKPGAQCALGRDSSGTVVSEPCVCADWDFECDYGYERHGESQCVPAFWYNPASPSKDCSLGQSYLNSTGYRRIVSNNCTDGLREKYTAKAQMCPGKAPRGLHVVTTDGRLVAEQGHNATFIILMEEGDLQRTNIQLDFGDGIAVSYANFSPIEDGIKHVYKSAGIFQVTAYAENNLGSDTAVLFLHVVCPVEHVHLRVPFVAIRNKEVNISAVVWPSQLGTLTYFWWFGNSTKPLITLDSSISFTFLAEGTNSITVQVAAGNALIQDTKDIAVHEYFQSQLLSFSPNLDYHNPDIPEWRQDIGNVIKRALVKVTGVPEDQILVAVFPGLPTSAELFILPPKNLTERRKGNEEDLEQIVEMLFNALNQNLVQFELKPGVQVIVYVTQLTLGEGKWEEKGGDNYQSENAPKITLSDFTEPEELLDKELDTRVIGGIATIANSESTKEIPNCTSV</sequence>
<keyword evidence="7" id="KW-0770">Synapse</keyword>
<evidence type="ECO:0000256" key="1">
    <source>
        <dbReference type="ARBA" id="ARBA00010818"/>
    </source>
</evidence>
<dbReference type="Gene3D" id="2.10.70.80">
    <property type="match status" value="1"/>
</dbReference>
<reference evidence="15" key="1">
    <citation type="submission" date="2025-08" db="UniProtKB">
        <authorList>
            <consortium name="Ensembl"/>
        </authorList>
    </citation>
    <scope>IDENTIFICATION</scope>
</reference>
<keyword evidence="2" id="KW-1003">Cell membrane</keyword>
<dbReference type="InterPro" id="IPR031778">
    <property type="entry name" value="Sortilin_N"/>
</dbReference>
<dbReference type="Pfam" id="PF15901">
    <property type="entry name" value="Sortilin_C"/>
    <property type="match status" value="1"/>
</dbReference>
<keyword evidence="16" id="KW-1185">Reference proteome</keyword>
<dbReference type="Pfam" id="PF00801">
    <property type="entry name" value="PKD"/>
    <property type="match status" value="1"/>
</dbReference>
<evidence type="ECO:0000256" key="9">
    <source>
        <dbReference type="ARBA" id="ARBA00023180"/>
    </source>
</evidence>
<organism evidence="15 16">
    <name type="scientific">Panthera tigris altaica</name>
    <name type="common">Siberian tiger</name>
    <dbReference type="NCBI Taxonomy" id="74533"/>
    <lineage>
        <taxon>Eukaryota</taxon>
        <taxon>Metazoa</taxon>
        <taxon>Chordata</taxon>
        <taxon>Craniata</taxon>
        <taxon>Vertebrata</taxon>
        <taxon>Euteleostomi</taxon>
        <taxon>Mammalia</taxon>
        <taxon>Eutheria</taxon>
        <taxon>Laurasiatheria</taxon>
        <taxon>Carnivora</taxon>
        <taxon>Feliformia</taxon>
        <taxon>Felidae</taxon>
        <taxon>Pantherinae</taxon>
        <taxon>Panthera</taxon>
    </lineage>
</organism>
<keyword evidence="9" id="KW-0325">Glycoprotein</keyword>
<dbReference type="Gene3D" id="2.60.40.10">
    <property type="entry name" value="Immunoglobulins"/>
    <property type="match status" value="1"/>
</dbReference>
<evidence type="ECO:0000256" key="5">
    <source>
        <dbReference type="ARBA" id="ARBA00022737"/>
    </source>
</evidence>
<name>A0A8C9KK47_PANTA</name>
<dbReference type="Ensembl" id="ENSPTIT00000024365.1">
    <property type="protein sequence ID" value="ENSPTIP00000020032.1"/>
    <property type="gene ID" value="ENSPTIG00000017621.1"/>
</dbReference>
<dbReference type="Proteomes" id="UP000675900">
    <property type="component" value="Unassembled WGS sequence"/>
</dbReference>
<evidence type="ECO:0000256" key="12">
    <source>
        <dbReference type="ARBA" id="ARBA00074086"/>
    </source>
</evidence>
<reference evidence="15" key="2">
    <citation type="submission" date="2025-09" db="UniProtKB">
        <authorList>
            <consortium name="Ensembl"/>
        </authorList>
    </citation>
    <scope>IDENTIFICATION</scope>
</reference>
<dbReference type="Pfam" id="PF15902">
    <property type="entry name" value="Sortilin-Vps10"/>
    <property type="match status" value="1"/>
</dbReference>
<dbReference type="PANTHER" id="PTHR12106">
    <property type="entry name" value="SORTILIN RELATED"/>
    <property type="match status" value="1"/>
</dbReference>
<dbReference type="PANTHER" id="PTHR12106:SF10">
    <property type="entry name" value="VPS10 DOMAIN-CONTAINING RECEPTOR SORCS3"/>
    <property type="match status" value="1"/>
</dbReference>
<evidence type="ECO:0000256" key="10">
    <source>
        <dbReference type="ARBA" id="ARBA00034105"/>
    </source>
</evidence>
<dbReference type="FunFam" id="2.60.40.10:FF:000083">
    <property type="entry name" value="Sortilin-related VPS10 domain containing receptor 2"/>
    <property type="match status" value="1"/>
</dbReference>
<dbReference type="InterPro" id="IPR050310">
    <property type="entry name" value="VPS10-sortilin"/>
</dbReference>
<dbReference type="FunFam" id="2.130.10.10:FF:000388">
    <property type="entry name" value="VPS10 domain-containing receptor SorCS3"/>
    <property type="match status" value="1"/>
</dbReference>
<comment type="subcellular location">
    <subcellularLocation>
        <location evidence="10">Postsynaptic density</location>
    </subcellularLocation>
    <subcellularLocation>
        <location evidence="11">Synaptic cell membrane</location>
        <topology evidence="11">Single-pass type I membrane protein</topology>
    </subcellularLocation>
</comment>
<protein>
    <recommendedName>
        <fullName evidence="12">VPS10 domain-containing receptor SorCS3</fullName>
    </recommendedName>
</protein>
<keyword evidence="5" id="KW-0677">Repeat</keyword>
<dbReference type="InterPro" id="IPR013783">
    <property type="entry name" value="Ig-like_fold"/>
</dbReference>
<proteinExistence type="inferred from homology"/>
<dbReference type="FunFam" id="3.30.60.270:FF:000001">
    <property type="entry name" value="Sortilin related VPS10 domain containing receptor 1"/>
    <property type="match status" value="1"/>
</dbReference>
<feature type="domain" description="PKD" evidence="14">
    <location>
        <begin position="677"/>
        <end position="721"/>
    </location>
</feature>
<evidence type="ECO:0000256" key="11">
    <source>
        <dbReference type="ARBA" id="ARBA00060372"/>
    </source>
</evidence>
<dbReference type="SUPFAM" id="SSF49299">
    <property type="entry name" value="PKD domain"/>
    <property type="match status" value="2"/>
</dbReference>
<comment type="similarity">
    <text evidence="1">Belongs to the VPS10-related sortilin family. SORCS subfamily.</text>
</comment>
<dbReference type="InterPro" id="IPR000601">
    <property type="entry name" value="PKD_dom"/>
</dbReference>
<dbReference type="SUPFAM" id="SSF110296">
    <property type="entry name" value="Oligoxyloglucan reducing end-specific cellobiohydrolase"/>
    <property type="match status" value="1"/>
</dbReference>
<evidence type="ECO:0000256" key="6">
    <source>
        <dbReference type="ARBA" id="ARBA00022989"/>
    </source>
</evidence>
<keyword evidence="3" id="KW-0812">Transmembrane</keyword>
<dbReference type="InterPro" id="IPR035986">
    <property type="entry name" value="PKD_dom_sf"/>
</dbReference>
<dbReference type="GeneTree" id="ENSGT01030000234563"/>